<dbReference type="Gene3D" id="2.60.120.560">
    <property type="entry name" value="Exo-inulinase, domain 1"/>
    <property type="match status" value="1"/>
</dbReference>
<proteinExistence type="predicted"/>
<evidence type="ECO:0000259" key="1">
    <source>
        <dbReference type="Pfam" id="PF06439"/>
    </source>
</evidence>
<reference evidence="2 3" key="1">
    <citation type="journal article" date="2014" name="Proc. Natl. Acad. Sci. U.S.A.">
        <title>Functional type 2 photosynthetic reaction centers found in the rare bacterial phylum Gemmatimonadetes.</title>
        <authorList>
            <person name="Zeng Y."/>
            <person name="Feng F."/>
            <person name="Medova H."/>
            <person name="Dean J."/>
            <person name="Koblizek M."/>
        </authorList>
    </citation>
    <scope>NUCLEOTIDE SEQUENCE [LARGE SCALE GENOMIC DNA]</scope>
    <source>
        <strain evidence="2 3">AP64</strain>
    </source>
</reference>
<dbReference type="EMBL" id="CP011454">
    <property type="protein sequence ID" value="AMW06603.1"/>
    <property type="molecule type" value="Genomic_DNA"/>
</dbReference>
<dbReference type="GO" id="GO:0016787">
    <property type="term" value="F:hydrolase activity"/>
    <property type="evidence" value="ECO:0007669"/>
    <property type="project" value="InterPro"/>
</dbReference>
<feature type="domain" description="3-keto-alpha-glucoside-1,2-lyase/3-keto-2-hydroxy-glucal hydratase" evidence="1">
    <location>
        <begin position="20"/>
        <end position="213"/>
    </location>
</feature>
<dbReference type="AlphaFoldDB" id="A0A143BPS2"/>
<reference evidence="2 3" key="2">
    <citation type="journal article" date="2016" name="Environ. Microbiol. Rep.">
        <title>Metagenomic evidence for the presence of phototrophic Gemmatimonadetes bacteria in diverse environments.</title>
        <authorList>
            <person name="Zeng Y."/>
            <person name="Baumbach J."/>
            <person name="Barbosa E.G."/>
            <person name="Azevedo V."/>
            <person name="Zhang C."/>
            <person name="Koblizek M."/>
        </authorList>
    </citation>
    <scope>NUCLEOTIDE SEQUENCE [LARGE SCALE GENOMIC DNA]</scope>
    <source>
        <strain evidence="2 3">AP64</strain>
    </source>
</reference>
<dbReference type="InterPro" id="IPR010496">
    <property type="entry name" value="AL/BT2_dom"/>
</dbReference>
<dbReference type="KEGG" id="gph:GEMMAAP_06100"/>
<dbReference type="eggNOG" id="COG2133">
    <property type="taxonomic scope" value="Bacteria"/>
</dbReference>
<dbReference type="Pfam" id="PF06439">
    <property type="entry name" value="3keto-disac_hyd"/>
    <property type="match status" value="1"/>
</dbReference>
<name>A0A143BPS2_9BACT</name>
<keyword evidence="3" id="KW-1185">Reference proteome</keyword>
<protein>
    <recommendedName>
        <fullName evidence="1">3-keto-alpha-glucoside-1,2-lyase/3-keto-2-hydroxy-glucal hydratase domain-containing protein</fullName>
    </recommendedName>
</protein>
<dbReference type="STRING" id="1379270.GEMMAAP_06100"/>
<gene>
    <name evidence="2" type="ORF">GEMMAAP_06100</name>
</gene>
<evidence type="ECO:0000313" key="3">
    <source>
        <dbReference type="Proteomes" id="UP000076404"/>
    </source>
</evidence>
<accession>A0A143BPS2</accession>
<evidence type="ECO:0000313" key="2">
    <source>
        <dbReference type="EMBL" id="AMW06603.1"/>
    </source>
</evidence>
<dbReference type="Proteomes" id="UP000076404">
    <property type="component" value="Chromosome"/>
</dbReference>
<sequence length="216" mass="23705">MSAVSLAAPALNAQPKPGPWTPLFDGRSLAGWHNYDTPGQPVAGWSVENGILIRSGAGGDLTTDKQFGNFELELDWKVEKGGNSGVIYRIDHSGEKTYVSGPEMQILDDAVHRDGQNPLTSAGANYALHAAPRGVVKGPGEWNQVRLVVHGTHVEHWLNGQKMVEYELGSADWEARRKASKFAGADRYGRATRGHIALQDHGDRVYFRNVRIRELL</sequence>
<organism evidence="2 3">
    <name type="scientific">Gemmatimonas phototrophica</name>
    <dbReference type="NCBI Taxonomy" id="1379270"/>
    <lineage>
        <taxon>Bacteria</taxon>
        <taxon>Pseudomonadati</taxon>
        <taxon>Gemmatimonadota</taxon>
        <taxon>Gemmatimonadia</taxon>
        <taxon>Gemmatimonadales</taxon>
        <taxon>Gemmatimonadaceae</taxon>
        <taxon>Gemmatimonas</taxon>
    </lineage>
</organism>